<evidence type="ECO:0000313" key="4">
    <source>
        <dbReference type="Proteomes" id="UP000481700"/>
    </source>
</evidence>
<proteinExistence type="predicted"/>
<dbReference type="AlphaFoldDB" id="A0A6L3IR37"/>
<reference evidence="3" key="2">
    <citation type="submission" date="2023-10" db="EMBL/GenBank/DDBJ databases">
        <title>Genome of Potential pathogenic bacteria in Crohn's disease.</title>
        <authorList>
            <person name="Rodriguez-Palacios A."/>
        </authorList>
    </citation>
    <scope>NUCLEOTIDE SEQUENCE</scope>
    <source>
        <strain evidence="3">CavFT-hAR62</strain>
    </source>
</reference>
<dbReference type="RefSeq" id="WP_007840286.1">
    <property type="nucleotide sequence ID" value="NZ_BAABZF010000001.1"/>
</dbReference>
<dbReference type="InterPro" id="IPR025536">
    <property type="entry name" value="DUF4422"/>
</dbReference>
<feature type="domain" description="DUF4422" evidence="1">
    <location>
        <begin position="4"/>
        <end position="234"/>
    </location>
</feature>
<dbReference type="Proteomes" id="UP001181086">
    <property type="component" value="Unassembled WGS sequence"/>
</dbReference>
<organism evidence="2 4">
    <name type="scientific">Phocaeicola dorei</name>
    <dbReference type="NCBI Taxonomy" id="357276"/>
    <lineage>
        <taxon>Bacteria</taxon>
        <taxon>Pseudomonadati</taxon>
        <taxon>Bacteroidota</taxon>
        <taxon>Bacteroidia</taxon>
        <taxon>Bacteroidales</taxon>
        <taxon>Bacteroidaceae</taxon>
        <taxon>Phocaeicola</taxon>
    </lineage>
</organism>
<comment type="caution">
    <text evidence="2">The sequence shown here is derived from an EMBL/GenBank/DDBJ whole genome shotgun (WGS) entry which is preliminary data.</text>
</comment>
<dbReference type="EMBL" id="JAWDEV010000012">
    <property type="protein sequence ID" value="MDU0272575.1"/>
    <property type="molecule type" value="Genomic_DNA"/>
</dbReference>
<dbReference type="Proteomes" id="UP000481700">
    <property type="component" value="Unassembled WGS sequence"/>
</dbReference>
<gene>
    <name evidence="2" type="ORF">F2Z07_13920</name>
    <name evidence="3" type="ORF">RVH45_22380</name>
</gene>
<reference evidence="2 4" key="1">
    <citation type="journal article" date="2019" name="Nat. Med.">
        <title>A library of human gut bacterial isolates paired with longitudinal multiomics data enables mechanistic microbiome research.</title>
        <authorList>
            <person name="Poyet M."/>
            <person name="Groussin M."/>
            <person name="Gibbons S.M."/>
            <person name="Avila-Pacheco J."/>
            <person name="Jiang X."/>
            <person name="Kearney S.M."/>
            <person name="Perrotta A.R."/>
            <person name="Berdy B."/>
            <person name="Zhao S."/>
            <person name="Lieberman T.D."/>
            <person name="Swanson P.K."/>
            <person name="Smith M."/>
            <person name="Roesemann S."/>
            <person name="Alexander J.E."/>
            <person name="Rich S.A."/>
            <person name="Livny J."/>
            <person name="Vlamakis H."/>
            <person name="Clish C."/>
            <person name="Bullock K."/>
            <person name="Deik A."/>
            <person name="Scott J."/>
            <person name="Pierce K.A."/>
            <person name="Xavier R.J."/>
            <person name="Alm E.J."/>
        </authorList>
    </citation>
    <scope>NUCLEOTIDE SEQUENCE [LARGE SCALE GENOMIC DNA]</scope>
    <source>
        <strain evidence="2 4">BIOML-A25</strain>
    </source>
</reference>
<dbReference type="Pfam" id="PF14393">
    <property type="entry name" value="DUF4422"/>
    <property type="match status" value="1"/>
</dbReference>
<accession>A0A6L3IR37</accession>
<evidence type="ECO:0000313" key="3">
    <source>
        <dbReference type="EMBL" id="MDU0272575.1"/>
    </source>
</evidence>
<protein>
    <submittedName>
        <fullName evidence="2">DUF4422 domain-containing protein</fullName>
    </submittedName>
</protein>
<name>A0A6L3IR37_9BACT</name>
<sequence>MNVKILVCCHKLDIWASDSPYVPIHVGKELHPELDLKIQEDNAGDSISNKNDSYCELTGMYWAWKNLKNVDVIGLCHYRRYFDFHKQCKWPYPITSFTTSQFKLLDFSIPQSVVDRILKGGIVVPRSVIYPIPLFYDYASCHIGSDMRIIQQIIEEKGDAKFINAFEDVMFRNNKLIHYNMFIMKWDDFNNYCNWLFPILKEAEKRIDISHYNVIQKRIWGYMAERLMNVWLYAEKKNLLFYPVIWINNNSSNMETRIKYLCRTLRYNLINKLATLQLTFKTK</sequence>
<dbReference type="EMBL" id="VVZV01000014">
    <property type="protein sequence ID" value="KAA5318389.1"/>
    <property type="molecule type" value="Genomic_DNA"/>
</dbReference>
<evidence type="ECO:0000313" key="2">
    <source>
        <dbReference type="EMBL" id="KAA5318389.1"/>
    </source>
</evidence>
<evidence type="ECO:0000259" key="1">
    <source>
        <dbReference type="Pfam" id="PF14393"/>
    </source>
</evidence>